<name>A0ABN2WIV1_9ACTN</name>
<organism evidence="1 2">
    <name type="scientific">Streptomyces albiaxialis</name>
    <dbReference type="NCBI Taxonomy" id="329523"/>
    <lineage>
        <taxon>Bacteria</taxon>
        <taxon>Bacillati</taxon>
        <taxon>Actinomycetota</taxon>
        <taxon>Actinomycetes</taxon>
        <taxon>Kitasatosporales</taxon>
        <taxon>Streptomycetaceae</taxon>
        <taxon>Streptomyces</taxon>
    </lineage>
</organism>
<dbReference type="Proteomes" id="UP001500016">
    <property type="component" value="Unassembled WGS sequence"/>
</dbReference>
<dbReference type="Gene3D" id="3.30.1330.30">
    <property type="match status" value="1"/>
</dbReference>
<dbReference type="InterPro" id="IPR029064">
    <property type="entry name" value="Ribosomal_eL30-like_sf"/>
</dbReference>
<proteinExistence type="predicted"/>
<gene>
    <name evidence="1" type="ORF">GCM10009801_60820</name>
</gene>
<comment type="caution">
    <text evidence="1">The sequence shown here is derived from an EMBL/GenBank/DDBJ whole genome shotgun (WGS) entry which is preliminary data.</text>
</comment>
<evidence type="ECO:0008006" key="3">
    <source>
        <dbReference type="Google" id="ProtNLM"/>
    </source>
</evidence>
<protein>
    <recommendedName>
        <fullName evidence="3">Chemotaxis protein</fullName>
    </recommendedName>
</protein>
<dbReference type="EMBL" id="BAAAPE010000015">
    <property type="protein sequence ID" value="GAA2093540.1"/>
    <property type="molecule type" value="Genomic_DNA"/>
</dbReference>
<dbReference type="RefSeq" id="WP_344532661.1">
    <property type="nucleotide sequence ID" value="NZ_BAAAPE010000015.1"/>
</dbReference>
<reference evidence="1 2" key="1">
    <citation type="journal article" date="2019" name="Int. J. Syst. Evol. Microbiol.">
        <title>The Global Catalogue of Microorganisms (GCM) 10K type strain sequencing project: providing services to taxonomists for standard genome sequencing and annotation.</title>
        <authorList>
            <consortium name="The Broad Institute Genomics Platform"/>
            <consortium name="The Broad Institute Genome Sequencing Center for Infectious Disease"/>
            <person name="Wu L."/>
            <person name="Ma J."/>
        </authorList>
    </citation>
    <scope>NUCLEOTIDE SEQUENCE [LARGE SCALE GENOMIC DNA]</scope>
    <source>
        <strain evidence="1 2">JCM 15478</strain>
    </source>
</reference>
<evidence type="ECO:0000313" key="1">
    <source>
        <dbReference type="EMBL" id="GAA2093540.1"/>
    </source>
</evidence>
<sequence length="380" mass="41716">MRITDLTDDVLAALRERRPYPAVSLVVPTHRTRPANEQDPVRLRNLIAEAARRLHADPDVSDRTREAVVAQLEAAEAEVEFAYTLHTLVLFATADEHQVWYLPRTAAERVVLSDSFLTRSLVAAKAQARPYWVLVFAEDRARLWSGSGDQLTESRREGFPLDAPVRVDEDPAQARVNRGGNSVKRYRDETTLKYLRTVDASLAKVLETEPRPLALVALPPGLSALQDVGTRVARSALASVPKGGLTDASAPVLAEAIAPARAEVRRERTRDAVERLGAARGRKEYIAGLDEVWGAAREGRVALLVVEEQFRATVRVTEEHLVPVEDGAAEGDTTGEVREDVVDEIVESALSTEAEVVFVPEGTLADEGRIAATVRYTWAP</sequence>
<evidence type="ECO:0000313" key="2">
    <source>
        <dbReference type="Proteomes" id="UP001500016"/>
    </source>
</evidence>
<dbReference type="InterPro" id="IPR041289">
    <property type="entry name" value="Bact_RF_family3"/>
</dbReference>
<keyword evidence="2" id="KW-1185">Reference proteome</keyword>
<accession>A0ABN2WIV1</accession>
<dbReference type="Pfam" id="PF18845">
    <property type="entry name" value="baeRF_family3"/>
    <property type="match status" value="1"/>
</dbReference>